<proteinExistence type="predicted"/>
<dbReference type="RefSeq" id="WP_249320251.1">
    <property type="nucleotide sequence ID" value="NZ_JACRSN010000020.1"/>
</dbReference>
<comment type="caution">
    <text evidence="1">The sequence shown here is derived from an EMBL/GenBank/DDBJ whole genome shotgun (WGS) entry which is preliminary data.</text>
</comment>
<evidence type="ECO:0000313" key="1">
    <source>
        <dbReference type="EMBL" id="MBC8534666.1"/>
    </source>
</evidence>
<dbReference type="EMBL" id="JACRSN010000020">
    <property type="protein sequence ID" value="MBC8534666.1"/>
    <property type="molecule type" value="Genomic_DNA"/>
</dbReference>
<dbReference type="Proteomes" id="UP000651482">
    <property type="component" value="Unassembled WGS sequence"/>
</dbReference>
<sequence>MQSNWNSKRDWLLFRNKIAGWQEAYIGRLNKEYIELLRGDGSEADKFWELCKRIREDRRCAGVQISMRGSDPLPIICRMIHEGVITLGDLDEFSDELRESVATITEPHRDI</sequence>
<name>A0A926HTP1_9FIRM</name>
<organism evidence="1 2">
    <name type="scientific">Yeguia hominis</name>
    <dbReference type="NCBI Taxonomy" id="2763662"/>
    <lineage>
        <taxon>Bacteria</taxon>
        <taxon>Bacillati</taxon>
        <taxon>Bacillota</taxon>
        <taxon>Clostridia</taxon>
        <taxon>Eubacteriales</taxon>
        <taxon>Yeguiaceae</taxon>
        <taxon>Yeguia</taxon>
    </lineage>
</organism>
<reference evidence="1" key="1">
    <citation type="submission" date="2020-08" db="EMBL/GenBank/DDBJ databases">
        <title>Genome public.</title>
        <authorList>
            <person name="Liu C."/>
            <person name="Sun Q."/>
        </authorList>
    </citation>
    <scope>NUCLEOTIDE SEQUENCE</scope>
    <source>
        <strain evidence="1">NSJ-40</strain>
    </source>
</reference>
<evidence type="ECO:0000313" key="2">
    <source>
        <dbReference type="Proteomes" id="UP000651482"/>
    </source>
</evidence>
<keyword evidence="2" id="KW-1185">Reference proteome</keyword>
<protein>
    <submittedName>
        <fullName evidence="1">Multidrug transporter</fullName>
    </submittedName>
</protein>
<dbReference type="AlphaFoldDB" id="A0A926HTP1"/>
<accession>A0A926HTP1</accession>
<gene>
    <name evidence="1" type="ORF">IAG03_11855</name>
</gene>